<gene>
    <name evidence="9" type="primary">fucP</name>
    <name evidence="9" type="ORF">CRM94_29470</name>
    <name evidence="8" type="ORF">DM48_5581</name>
</gene>
<sequence length="413" mass="43805">MQQVSEAGVTPVGTAQRSRDWRTAFILVTSLFFMWGLSYGLLDVLNKHFQDVLHVSKAQSGLLQGAYFGAYFVMAIPAALLMERFGYKRGILLGLTLYAIGALLFIPASGVASFPFFLFALFVIASGLGCLETAANPYVTELGTPETAERRLNLSQSFNGLGSFLGPLIGGAFFFPSGAASQAAAEGLGSVRITYVAIAGVVVLLALLIARTPMPDIRRPASAAQRAAGESIWSRPHFVGGIVAQFFYVAAQVGVGAFFINYAIVHWPELSAQRASFMLSIALLLFMAGRFVSTAAMGKVSPARLLTLYALANIALCAIVLAGIPVLSVLALIGVFFFMSIMFPTIFALGVKDLGPQTKRGASFQVMSIVGGAIMPYAMGRVADGSGVSIAYALPLACFAVVAWYGWRGSRIA</sequence>
<evidence type="ECO:0000259" key="7">
    <source>
        <dbReference type="PROSITE" id="PS50850"/>
    </source>
</evidence>
<dbReference type="InterPro" id="IPR005275">
    <property type="entry name" value="Lfuc_symporter_FucP"/>
</dbReference>
<feature type="transmembrane region" description="Helical" evidence="6">
    <location>
        <begin position="24"/>
        <end position="42"/>
    </location>
</feature>
<dbReference type="SUPFAM" id="SSF103473">
    <property type="entry name" value="MFS general substrate transporter"/>
    <property type="match status" value="1"/>
</dbReference>
<comment type="subcellular location">
    <subcellularLocation>
        <location evidence="1">Cell inner membrane</location>
        <topology evidence="1">Multi-pass membrane protein</topology>
    </subcellularLocation>
</comment>
<keyword evidence="5 6" id="KW-0472">Membrane</keyword>
<reference evidence="9" key="3">
    <citation type="submission" date="2017-09" db="EMBL/GenBank/DDBJ databases">
        <title>FDA dAtabase for Regulatory Grade micrObial Sequences (FDA-ARGOS): Supporting development and validation of Infectious Disease Dx tests.</title>
        <authorList>
            <person name="Minogue T."/>
            <person name="Wolcott M."/>
            <person name="Wasieloski L."/>
            <person name="Aguilar W."/>
            <person name="Moore D."/>
            <person name="Tallon L.J."/>
            <person name="Sadzewicz L."/>
            <person name="Ott S."/>
            <person name="Zhao X."/>
            <person name="Nagaraj S."/>
            <person name="Vavikolanu K."/>
            <person name="Aluvathingal J."/>
            <person name="Nadendla S."/>
            <person name="Sichtig H."/>
        </authorList>
    </citation>
    <scope>NUCLEOTIDE SEQUENCE</scope>
    <source>
        <strain evidence="9">FDAARGOS_390</strain>
    </source>
</reference>
<dbReference type="PANTHER" id="PTHR43702:SF3">
    <property type="entry name" value="PROTEIN TSGA"/>
    <property type="match status" value="1"/>
</dbReference>
<comment type="caution">
    <text evidence="9">The sequence shown here is derived from an EMBL/GenBank/DDBJ whole genome shotgun (WGS) entry which is preliminary data.</text>
</comment>
<dbReference type="Proteomes" id="UP000029590">
    <property type="component" value="Unassembled WGS sequence"/>
</dbReference>
<dbReference type="KEGG" id="bgo:BM43_3335"/>
<feature type="transmembrane region" description="Helical" evidence="6">
    <location>
        <begin position="62"/>
        <end position="82"/>
    </location>
</feature>
<protein>
    <submittedName>
        <fullName evidence="8 9">H+ symporter permease</fullName>
    </submittedName>
</protein>
<feature type="transmembrane region" description="Helical" evidence="6">
    <location>
        <begin position="192"/>
        <end position="210"/>
    </location>
</feature>
<evidence type="ECO:0000256" key="4">
    <source>
        <dbReference type="ARBA" id="ARBA00022989"/>
    </source>
</evidence>
<dbReference type="GeneID" id="66457734"/>
<dbReference type="EMBL" id="JPGG01000018">
    <property type="protein sequence ID" value="KGC09833.1"/>
    <property type="molecule type" value="Genomic_DNA"/>
</dbReference>
<evidence type="ECO:0000313" key="9">
    <source>
        <dbReference type="EMBL" id="PEH38512.1"/>
    </source>
</evidence>
<feature type="transmembrane region" description="Helical" evidence="6">
    <location>
        <begin position="305"/>
        <end position="324"/>
    </location>
</feature>
<dbReference type="OrthoDB" id="9795150at2"/>
<feature type="transmembrane region" description="Helical" evidence="6">
    <location>
        <begin position="386"/>
        <end position="407"/>
    </location>
</feature>
<dbReference type="RefSeq" id="WP_025100186.1">
    <property type="nucleotide sequence ID" value="NZ_CADEPO010000033.1"/>
</dbReference>
<dbReference type="CDD" id="cd17394">
    <property type="entry name" value="MFS_FucP_like"/>
    <property type="match status" value="1"/>
</dbReference>
<feature type="transmembrane region" description="Helical" evidence="6">
    <location>
        <begin position="91"/>
        <end position="110"/>
    </location>
</feature>
<keyword evidence="3 6" id="KW-0812">Transmembrane</keyword>
<dbReference type="NCBIfam" id="TIGR00885">
    <property type="entry name" value="fucP"/>
    <property type="match status" value="1"/>
</dbReference>
<dbReference type="Proteomes" id="UP000220629">
    <property type="component" value="Unassembled WGS sequence"/>
</dbReference>
<dbReference type="PANTHER" id="PTHR43702">
    <property type="entry name" value="L-FUCOSE-PROTON SYMPORTER"/>
    <property type="match status" value="1"/>
</dbReference>
<evidence type="ECO:0000256" key="3">
    <source>
        <dbReference type="ARBA" id="ARBA00022692"/>
    </source>
</evidence>
<dbReference type="PROSITE" id="PS50850">
    <property type="entry name" value="MFS"/>
    <property type="match status" value="1"/>
</dbReference>
<dbReference type="InterPro" id="IPR011701">
    <property type="entry name" value="MFS"/>
</dbReference>
<dbReference type="AlphaFoldDB" id="A0A095EXG8"/>
<accession>A0A0D5DQG8</accession>
<reference evidence="8 10" key="1">
    <citation type="submission" date="2014-04" db="EMBL/GenBank/DDBJ databases">
        <authorList>
            <person name="Bishop-Lilly K.A."/>
            <person name="Broomall S.M."/>
            <person name="Chain P.S."/>
            <person name="Chertkov O."/>
            <person name="Coyne S.R."/>
            <person name="Daligault H.E."/>
            <person name="Davenport K.W."/>
            <person name="Erkkila T."/>
            <person name="Frey K.G."/>
            <person name="Gibbons H.S."/>
            <person name="Gu W."/>
            <person name="Jaissle J."/>
            <person name="Johnson S.L."/>
            <person name="Koroleva G.I."/>
            <person name="Ladner J.T."/>
            <person name="Lo C.-C."/>
            <person name="Minogue T.D."/>
            <person name="Munk C."/>
            <person name="Palacios G.F."/>
            <person name="Redden C.L."/>
            <person name="Rosenzweig C.N."/>
            <person name="Scholz M.B."/>
            <person name="Teshima H."/>
            <person name="Xu Y."/>
        </authorList>
    </citation>
    <scope>NUCLEOTIDE SEQUENCE [LARGE SCALE GENOMIC DNA]</scope>
    <source>
        <strain evidence="8">Gladioli</strain>
        <strain evidence="10">gladioli</strain>
    </source>
</reference>
<name>A0A095EXG8_BURGA</name>
<feature type="transmembrane region" description="Helical" evidence="6">
    <location>
        <begin position="276"/>
        <end position="293"/>
    </location>
</feature>
<dbReference type="GO" id="GO:0005886">
    <property type="term" value="C:plasma membrane"/>
    <property type="evidence" value="ECO:0007669"/>
    <property type="project" value="UniProtKB-SubCell"/>
</dbReference>
<dbReference type="Pfam" id="PF07690">
    <property type="entry name" value="MFS_1"/>
    <property type="match status" value="1"/>
</dbReference>
<feature type="transmembrane region" description="Helical" evidence="6">
    <location>
        <begin position="116"/>
        <end position="139"/>
    </location>
</feature>
<feature type="domain" description="Major facilitator superfamily (MFS) profile" evidence="7">
    <location>
        <begin position="24"/>
        <end position="413"/>
    </location>
</feature>
<feature type="transmembrane region" description="Helical" evidence="6">
    <location>
        <begin position="362"/>
        <end position="380"/>
    </location>
</feature>
<evidence type="ECO:0000313" key="8">
    <source>
        <dbReference type="EMBL" id="KGC09833.1"/>
    </source>
</evidence>
<dbReference type="GO" id="GO:0015535">
    <property type="term" value="F:fucose:proton symporter activity"/>
    <property type="evidence" value="ECO:0007669"/>
    <property type="project" value="InterPro"/>
</dbReference>
<feature type="transmembrane region" description="Helical" evidence="6">
    <location>
        <begin position="160"/>
        <end position="180"/>
    </location>
</feature>
<feature type="transmembrane region" description="Helical" evidence="6">
    <location>
        <begin position="238"/>
        <end position="264"/>
    </location>
</feature>
<proteinExistence type="predicted"/>
<dbReference type="Gene3D" id="1.20.1250.20">
    <property type="entry name" value="MFS general substrate transporter like domains"/>
    <property type="match status" value="2"/>
</dbReference>
<dbReference type="InterPro" id="IPR036259">
    <property type="entry name" value="MFS_trans_sf"/>
</dbReference>
<feature type="transmembrane region" description="Helical" evidence="6">
    <location>
        <begin position="330"/>
        <end position="350"/>
    </location>
</feature>
<evidence type="ECO:0000313" key="10">
    <source>
        <dbReference type="Proteomes" id="UP000029590"/>
    </source>
</evidence>
<reference evidence="11" key="2">
    <citation type="submission" date="2017-09" db="EMBL/GenBank/DDBJ databases">
        <title>FDA dAtabase for Regulatory Grade micrObial Sequences (FDA-ARGOS): Supporting development and validation of Infectious Disease Dx tests.</title>
        <authorList>
            <person name="Minogue T."/>
            <person name="Wolcott M."/>
            <person name="Wasieloski L."/>
            <person name="Aguilar W."/>
            <person name="Moore D."/>
            <person name="Tallon L."/>
            <person name="Sadzewicz L."/>
            <person name="Ott S."/>
            <person name="Zhao X."/>
            <person name="Nagaraj S."/>
            <person name="Vavikolanu K."/>
            <person name="Aluvathingal J."/>
            <person name="Nadendla S."/>
            <person name="Sichtig H."/>
        </authorList>
    </citation>
    <scope>NUCLEOTIDE SEQUENCE [LARGE SCALE GENOMIC DNA]</scope>
    <source>
        <strain evidence="11">FDAARGOS_390</strain>
    </source>
</reference>
<accession>A0A095EXG8</accession>
<dbReference type="InterPro" id="IPR050375">
    <property type="entry name" value="MFS_TsgA-like"/>
</dbReference>
<dbReference type="EMBL" id="PDDY01000004">
    <property type="protein sequence ID" value="PEH38512.1"/>
    <property type="molecule type" value="Genomic_DNA"/>
</dbReference>
<evidence type="ECO:0000256" key="6">
    <source>
        <dbReference type="SAM" id="Phobius"/>
    </source>
</evidence>
<evidence type="ECO:0000313" key="11">
    <source>
        <dbReference type="Proteomes" id="UP000220629"/>
    </source>
</evidence>
<evidence type="ECO:0000256" key="5">
    <source>
        <dbReference type="ARBA" id="ARBA00023136"/>
    </source>
</evidence>
<keyword evidence="2" id="KW-1003">Cell membrane</keyword>
<evidence type="ECO:0000256" key="2">
    <source>
        <dbReference type="ARBA" id="ARBA00022475"/>
    </source>
</evidence>
<evidence type="ECO:0000256" key="1">
    <source>
        <dbReference type="ARBA" id="ARBA00004429"/>
    </source>
</evidence>
<organism evidence="9 11">
    <name type="scientific">Burkholderia gladioli</name>
    <name type="common">Pseudomonas marginata</name>
    <name type="synonym">Phytomonas marginata</name>
    <dbReference type="NCBI Taxonomy" id="28095"/>
    <lineage>
        <taxon>Bacteria</taxon>
        <taxon>Pseudomonadati</taxon>
        <taxon>Pseudomonadota</taxon>
        <taxon>Betaproteobacteria</taxon>
        <taxon>Burkholderiales</taxon>
        <taxon>Burkholderiaceae</taxon>
        <taxon>Burkholderia</taxon>
    </lineage>
</organism>
<keyword evidence="4 6" id="KW-1133">Transmembrane helix</keyword>
<dbReference type="InterPro" id="IPR020846">
    <property type="entry name" value="MFS_dom"/>
</dbReference>